<evidence type="ECO:0000313" key="4">
    <source>
        <dbReference type="Proteomes" id="UP000185924"/>
    </source>
</evidence>
<dbReference type="PANTHER" id="PTHR13847">
    <property type="entry name" value="SARCOSINE DEHYDROGENASE-RELATED"/>
    <property type="match status" value="1"/>
</dbReference>
<evidence type="ECO:0000313" key="3">
    <source>
        <dbReference type="EMBL" id="SIR37161.1"/>
    </source>
</evidence>
<dbReference type="EMBL" id="FTNM01000005">
    <property type="protein sequence ID" value="SIR37161.1"/>
    <property type="molecule type" value="Genomic_DNA"/>
</dbReference>
<dbReference type="PANTHER" id="PTHR13847:SF289">
    <property type="entry name" value="GLYCINE OXIDASE"/>
    <property type="match status" value="1"/>
</dbReference>
<dbReference type="SUPFAM" id="SSF51971">
    <property type="entry name" value="Nucleotide-binding domain"/>
    <property type="match status" value="1"/>
</dbReference>
<sequence length="363" mass="41236">MNYDYIVVGHGIAGATLAYTLRKQGQQVLVIDEPKANSASRVAAGLVNPVAGKRFAKSWLVDTLLPYADSFYDELGARFDQELFIHKPIYKVFSTIEEQNNWMAKSAEGNWSEYIGATYTQSAGQESSVQDQFGGIMIRKGGYLRIANTLDLLLQELQQDNALLPERFEIDQLQLTEQGVAYKNITARHVVFCEGWQVVSNPYFKWLPLQPTKGEVLEVQTQDFNPECIYNKAVYVVPVGEGRFKIGATYNWRQPDELPTPEGREELSERFEQITTQSYQVSRHWAGIRPAVRDRRPLMGRHPEHTQLSVFNGMGSKGVLMAPYLADVFAKALIGGGEILPDVHISRYYSLYYDYIKHHNQEL</sequence>
<evidence type="ECO:0000259" key="2">
    <source>
        <dbReference type="Pfam" id="PF01266"/>
    </source>
</evidence>
<dbReference type="SUPFAM" id="SSF54373">
    <property type="entry name" value="FAD-linked reductases, C-terminal domain"/>
    <property type="match status" value="1"/>
</dbReference>
<evidence type="ECO:0000256" key="1">
    <source>
        <dbReference type="ARBA" id="ARBA00023002"/>
    </source>
</evidence>
<dbReference type="Gene3D" id="3.30.9.10">
    <property type="entry name" value="D-Amino Acid Oxidase, subunit A, domain 2"/>
    <property type="match status" value="1"/>
</dbReference>
<name>A0A1N7ADU9_9BACT</name>
<dbReference type="OrthoDB" id="214253at2"/>
<keyword evidence="4" id="KW-1185">Reference proteome</keyword>
<keyword evidence="1" id="KW-0560">Oxidoreductase</keyword>
<dbReference type="AlphaFoldDB" id="A0A1N7ADU9"/>
<dbReference type="STRING" id="1077936.SAMN05421545_3401"/>
<dbReference type="GO" id="GO:0016491">
    <property type="term" value="F:oxidoreductase activity"/>
    <property type="evidence" value="ECO:0007669"/>
    <property type="project" value="UniProtKB-KW"/>
</dbReference>
<feature type="domain" description="FAD dependent oxidoreductase" evidence="2">
    <location>
        <begin position="4"/>
        <end position="331"/>
    </location>
</feature>
<reference evidence="4" key="1">
    <citation type="submission" date="2017-01" db="EMBL/GenBank/DDBJ databases">
        <authorList>
            <person name="Varghese N."/>
            <person name="Submissions S."/>
        </authorList>
    </citation>
    <scope>NUCLEOTIDE SEQUENCE [LARGE SCALE GENOMIC DNA]</scope>
    <source>
        <strain evidence="4">DM9</strain>
    </source>
</reference>
<gene>
    <name evidence="3" type="ORF">SAMN05421545_3401</name>
</gene>
<organism evidence="3 4">
    <name type="scientific">Pontibacter lucknowensis</name>
    <dbReference type="NCBI Taxonomy" id="1077936"/>
    <lineage>
        <taxon>Bacteria</taxon>
        <taxon>Pseudomonadati</taxon>
        <taxon>Bacteroidota</taxon>
        <taxon>Cytophagia</taxon>
        <taxon>Cytophagales</taxon>
        <taxon>Hymenobacteraceae</taxon>
        <taxon>Pontibacter</taxon>
    </lineage>
</organism>
<accession>A0A1N7ADU9</accession>
<dbReference type="InterPro" id="IPR006076">
    <property type="entry name" value="FAD-dep_OxRdtase"/>
</dbReference>
<dbReference type="Proteomes" id="UP000185924">
    <property type="component" value="Unassembled WGS sequence"/>
</dbReference>
<protein>
    <submittedName>
        <fullName evidence="3">Glycine/D-amino acid oxidase</fullName>
    </submittedName>
</protein>
<dbReference type="InterPro" id="IPR036188">
    <property type="entry name" value="FAD/NAD-bd_sf"/>
</dbReference>
<dbReference type="RefSeq" id="WP_076422943.1">
    <property type="nucleotide sequence ID" value="NZ_FTNM01000005.1"/>
</dbReference>
<proteinExistence type="predicted"/>
<dbReference type="Pfam" id="PF01266">
    <property type="entry name" value="DAO"/>
    <property type="match status" value="1"/>
</dbReference>
<dbReference type="GO" id="GO:0005737">
    <property type="term" value="C:cytoplasm"/>
    <property type="evidence" value="ECO:0007669"/>
    <property type="project" value="TreeGrafter"/>
</dbReference>
<dbReference type="Gene3D" id="3.50.50.60">
    <property type="entry name" value="FAD/NAD(P)-binding domain"/>
    <property type="match status" value="1"/>
</dbReference>